<keyword evidence="1" id="KW-0812">Transmembrane</keyword>
<dbReference type="EMBL" id="WJNH01000002">
    <property type="protein sequence ID" value="MRG85690.1"/>
    <property type="molecule type" value="Genomic_DNA"/>
</dbReference>
<evidence type="ECO:0000313" key="3">
    <source>
        <dbReference type="Proteomes" id="UP000480185"/>
    </source>
</evidence>
<organism evidence="2 3">
    <name type="scientific">Salinibacillus xinjiangensis</name>
    <dbReference type="NCBI Taxonomy" id="1229268"/>
    <lineage>
        <taxon>Bacteria</taxon>
        <taxon>Bacillati</taxon>
        <taxon>Bacillota</taxon>
        <taxon>Bacilli</taxon>
        <taxon>Bacillales</taxon>
        <taxon>Bacillaceae</taxon>
        <taxon>Salinibacillus</taxon>
    </lineage>
</organism>
<reference evidence="2 3" key="1">
    <citation type="submission" date="2019-11" db="EMBL/GenBank/DDBJ databases">
        <authorList>
            <person name="Li J."/>
        </authorList>
    </citation>
    <scope>NUCLEOTIDE SEQUENCE [LARGE SCALE GENOMIC DNA]</scope>
    <source>
        <strain evidence="2 3">J4</strain>
    </source>
</reference>
<dbReference type="RefSeq" id="WP_153727606.1">
    <property type="nucleotide sequence ID" value="NZ_WJNH01000002.1"/>
</dbReference>
<name>A0A6G1X482_9BACI</name>
<dbReference type="Proteomes" id="UP000480185">
    <property type="component" value="Unassembled WGS sequence"/>
</dbReference>
<dbReference type="AlphaFoldDB" id="A0A6G1X482"/>
<gene>
    <name evidence="2" type="ORF">GH754_04995</name>
</gene>
<keyword evidence="3" id="KW-1185">Reference proteome</keyword>
<feature type="transmembrane region" description="Helical" evidence="1">
    <location>
        <begin position="45"/>
        <end position="61"/>
    </location>
</feature>
<evidence type="ECO:0000256" key="1">
    <source>
        <dbReference type="SAM" id="Phobius"/>
    </source>
</evidence>
<proteinExistence type="predicted"/>
<accession>A0A6G1X482</accession>
<dbReference type="OrthoDB" id="3180815at2"/>
<feature type="transmembrane region" description="Helical" evidence="1">
    <location>
        <begin position="6"/>
        <end position="24"/>
    </location>
</feature>
<keyword evidence="1" id="KW-0472">Membrane</keyword>
<comment type="caution">
    <text evidence="2">The sequence shown here is derived from an EMBL/GenBank/DDBJ whole genome shotgun (WGS) entry which is preliminary data.</text>
</comment>
<keyword evidence="1" id="KW-1133">Transmembrane helix</keyword>
<evidence type="ECO:0000313" key="2">
    <source>
        <dbReference type="EMBL" id="MRG85690.1"/>
    </source>
</evidence>
<sequence>MNKTKGIIFVLLGAGSFGFTPVFVKTGFGYSYSLGQINIFANDDYCFFILWGIAISSGLIFNH</sequence>
<protein>
    <submittedName>
        <fullName evidence="2">Uncharacterized protein</fullName>
    </submittedName>
</protein>